<dbReference type="RefSeq" id="WP_012037079.1">
    <property type="nucleotide sequence ID" value="NC_009464.1"/>
</dbReference>
<organism evidence="4 5">
    <name type="scientific">Methanocella arvoryzae (strain DSM 22066 / NBRC 105507 / MRE50)</name>
    <dbReference type="NCBI Taxonomy" id="351160"/>
    <lineage>
        <taxon>Archaea</taxon>
        <taxon>Methanobacteriati</taxon>
        <taxon>Methanobacteriota</taxon>
        <taxon>Stenosarchaea group</taxon>
        <taxon>Methanomicrobia</taxon>
        <taxon>Methanocellales</taxon>
        <taxon>Methanocellaceae</taxon>
        <taxon>Methanocella</taxon>
    </lineage>
</organism>
<dbReference type="GeneID" id="5144146"/>
<proteinExistence type="inferred from homology"/>
<dbReference type="InterPro" id="IPR011005">
    <property type="entry name" value="Dihydropteroate_synth-like_sf"/>
</dbReference>
<dbReference type="AlphaFoldDB" id="Q0W880"/>
<keyword evidence="4" id="KW-0560">Oxidoreductase</keyword>
<name>Q0W880_METAR</name>
<dbReference type="HAMAP" id="MF_01135">
    <property type="entry name" value="CdhD"/>
    <property type="match status" value="1"/>
</dbReference>
<dbReference type="GO" id="GO:0006730">
    <property type="term" value="P:one-carbon metabolic process"/>
    <property type="evidence" value="ECO:0007669"/>
    <property type="project" value="InterPro"/>
</dbReference>
<evidence type="ECO:0000256" key="1">
    <source>
        <dbReference type="ARBA" id="ARBA00022994"/>
    </source>
</evidence>
<dbReference type="NCBIfam" id="TIGR00381">
    <property type="entry name" value="cdhD"/>
    <property type="match status" value="1"/>
</dbReference>
<dbReference type="InterPro" id="IPR004486">
    <property type="entry name" value="CO_DH/Ac-CoA_synth_dsu"/>
</dbReference>
<dbReference type="KEGG" id="rci:LRC461"/>
<dbReference type="OrthoDB" id="67748at2157"/>
<dbReference type="SUPFAM" id="SSF51717">
    <property type="entry name" value="Dihydropteroate synthetase-like"/>
    <property type="match status" value="1"/>
</dbReference>
<dbReference type="NCBIfam" id="NF003375">
    <property type="entry name" value="PRK04452.1-1"/>
    <property type="match status" value="1"/>
</dbReference>
<sequence>MAGKDNRLTGGGKMRDNMPDILSLMAGVDRIELENFTMEIGDLELWIPARRAMSRAMPQAVQPVASQIMQEKPSALFSETYVPPVENFPCSIREVRLGATRKDGGSRRRTFTLGGSGSPPFVYADRPPANLPVFAMDVFDMSIPMPAAVKADIRDVMDDPAEWARRNVEQFGADMVTVHLVSTDPLGKDSSPAEAARTVEDVLQAVDVPLIIGGCGDPQKDAEVFAKVSEAASGERLLLNSVTLDMAAAGVLETITGAAKAHGHAVIGLTGLELNKAKELNRRLFDYLPPEDIVMDLTTVALGYGLEYSFSIHERARQAALLGDDELQQPTISAASNAWVAREARTKMDPVYGPREFRGPLWETLNALTLVLAGVDIFMVAHPATLKTLKEIIQMLIRKETVPSPEANMCWSTARI</sequence>
<dbReference type="eggNOG" id="arCOG01980">
    <property type="taxonomic scope" value="Archaea"/>
</dbReference>
<comment type="subunit">
    <text evidence="2">Heterodimer of delta and gamma chains. The ACDS complex is made up of alpha, epsilon, beta, gamma and delta chains with a probable stoichiometry of (alpha(2)epsilon(2))(4)-beta(8)-(gamma(1)delta(1))(8).</text>
</comment>
<feature type="domain" description="CO dehydrogenase/acetyl-CoA synthase delta subunit TIM barrel" evidence="3">
    <location>
        <begin position="107"/>
        <end position="346"/>
    </location>
</feature>
<evidence type="ECO:0000259" key="3">
    <source>
        <dbReference type="Pfam" id="PF03599"/>
    </source>
</evidence>
<dbReference type="Proteomes" id="UP000000663">
    <property type="component" value="Chromosome"/>
</dbReference>
<dbReference type="GO" id="GO:0016491">
    <property type="term" value="F:oxidoreductase activity"/>
    <property type="evidence" value="ECO:0007669"/>
    <property type="project" value="UniProtKB-KW"/>
</dbReference>
<dbReference type="PANTHER" id="PTHR36214:SF5">
    <property type="entry name" value="ACETYL-COA DECARBONYLASE_SYNTHASE COMPLEX SUBUNIT DELTA"/>
    <property type="match status" value="1"/>
</dbReference>
<dbReference type="Gene3D" id="3.20.20.20">
    <property type="entry name" value="Dihydropteroate synthase-like"/>
    <property type="match status" value="1"/>
</dbReference>
<dbReference type="Pfam" id="PF03599">
    <property type="entry name" value="CdhD"/>
    <property type="match status" value="1"/>
</dbReference>
<evidence type="ECO:0000313" key="5">
    <source>
        <dbReference type="Proteomes" id="UP000000663"/>
    </source>
</evidence>
<dbReference type="GO" id="GO:0015948">
    <property type="term" value="P:methanogenesis"/>
    <property type="evidence" value="ECO:0007669"/>
    <property type="project" value="UniProtKB-KW"/>
</dbReference>
<keyword evidence="5" id="KW-1185">Reference proteome</keyword>
<dbReference type="EMBL" id="AM114193">
    <property type="protein sequence ID" value="CAJ35413.1"/>
    <property type="molecule type" value="Genomic_DNA"/>
</dbReference>
<reference evidence="4 5" key="1">
    <citation type="journal article" date="2006" name="Science">
        <title>Genome of rice cluster I archaea -- the key methane producers in the rice rhizosphere.</title>
        <authorList>
            <person name="Erkel C."/>
            <person name="Kube M."/>
            <person name="Reinhardt R."/>
            <person name="Liesack W."/>
        </authorList>
    </citation>
    <scope>NUCLEOTIDE SEQUENCE [LARGE SCALE GENOMIC DNA]</scope>
    <source>
        <strain evidence="5">DSM 22066 / NBRC 105507 / MRE50</strain>
    </source>
</reference>
<protein>
    <recommendedName>
        <fullName evidence="2">Acetyl-CoA decarbonylase/synthase complex subunit delta</fullName>
        <shortName evidence="2">ACDS complex subunit delta</shortName>
    </recommendedName>
    <alternativeName>
        <fullName evidence="2">Corrinoid/iron-sulfur component small subunit</fullName>
    </alternativeName>
</protein>
<dbReference type="InterPro" id="IPR016041">
    <property type="entry name" value="Ac-CoA_synth_d_su_TIM-brl"/>
</dbReference>
<dbReference type="PATRIC" id="fig|351160.9.peg.2829"/>
<dbReference type="PANTHER" id="PTHR36214">
    <property type="match status" value="1"/>
</dbReference>
<gene>
    <name evidence="2 4" type="primary">cdhD</name>
    <name evidence="4" type="ORF">LRC461</name>
</gene>
<comment type="function">
    <text evidence="2">Part of a complex that catalyzes the reversible cleavage of acetyl-CoA, allowing autotrophic growth from CO(2). Probably maintains the overall quaternary structure of the ACDS complex.</text>
</comment>
<accession>Q0W880</accession>
<keyword evidence="1" id="KW-0484">Methanogenesis</keyword>
<dbReference type="STRING" id="351160.LRC461"/>
<dbReference type="InterPro" id="IPR051069">
    <property type="entry name" value="ACDS_complex_subunit"/>
</dbReference>
<evidence type="ECO:0000256" key="2">
    <source>
        <dbReference type="HAMAP-Rule" id="MF_01135"/>
    </source>
</evidence>
<comment type="similarity">
    <text evidence="2">Belongs to the CdhD family.</text>
</comment>
<evidence type="ECO:0000313" key="4">
    <source>
        <dbReference type="EMBL" id="CAJ35413.1"/>
    </source>
</evidence>